<proteinExistence type="inferred from homology"/>
<feature type="domain" description="FAD-binding FR-type" evidence="2">
    <location>
        <begin position="23"/>
        <end position="129"/>
    </location>
</feature>
<dbReference type="InterPro" id="IPR007037">
    <property type="entry name" value="SIP_rossman_dom"/>
</dbReference>
<dbReference type="EMBL" id="JAKVIN010000007">
    <property type="protein sequence ID" value="MCJ8150732.1"/>
    <property type="molecule type" value="Genomic_DNA"/>
</dbReference>
<dbReference type="InterPro" id="IPR039374">
    <property type="entry name" value="SIP_fam"/>
</dbReference>
<evidence type="ECO:0000259" key="2">
    <source>
        <dbReference type="PROSITE" id="PS51384"/>
    </source>
</evidence>
<dbReference type="PROSITE" id="PS51384">
    <property type="entry name" value="FAD_FR"/>
    <property type="match status" value="1"/>
</dbReference>
<dbReference type="PANTHER" id="PTHR30157:SF0">
    <property type="entry name" value="NADPH-DEPENDENT FERRIC-CHELATE REDUCTASE"/>
    <property type="match status" value="1"/>
</dbReference>
<comment type="caution">
    <text evidence="3">The sequence shown here is derived from an EMBL/GenBank/DDBJ whole genome shotgun (WGS) entry which is preliminary data.</text>
</comment>
<evidence type="ECO:0000256" key="1">
    <source>
        <dbReference type="ARBA" id="ARBA00035644"/>
    </source>
</evidence>
<protein>
    <submittedName>
        <fullName evidence="3">Siderophore-interacting protein</fullName>
    </submittedName>
</protein>
<dbReference type="Pfam" id="PF04954">
    <property type="entry name" value="SIP"/>
    <property type="match status" value="1"/>
</dbReference>
<dbReference type="Pfam" id="PF08021">
    <property type="entry name" value="FAD_binding_9"/>
    <property type="match status" value="1"/>
</dbReference>
<dbReference type="Gene3D" id="2.40.30.10">
    <property type="entry name" value="Translation factors"/>
    <property type="match status" value="1"/>
</dbReference>
<evidence type="ECO:0000313" key="3">
    <source>
        <dbReference type="EMBL" id="MCJ8150732.1"/>
    </source>
</evidence>
<dbReference type="InterPro" id="IPR013113">
    <property type="entry name" value="SIP_FAD-bd"/>
</dbReference>
<sequence>MQRTESVEDRNNLLAQDDHMASMERLAMEVVALERPVPSVMRVTGRISPSDPAPWRRPNIAVRLEVENPEGQRPVSRVYTIRSFDEALSLIEIDFVIHADDSPAMRWLNGAAIGGIIHLVGPRAHYLPDHDTEGGVALFADETAIPAIHAILSTWQRGSRGELYVETADPAAFEELPEVEGVVSHLLLREPHEAAGTTGRLVAAARALPNPEGRMIWAAGERQDVRAIRAYFTEECGLAKEHVRVFGYWRKGVSSSEIDRTRLQQYEAVRAAGGGLRQMGDLDVPA</sequence>
<dbReference type="InterPro" id="IPR017927">
    <property type="entry name" value="FAD-bd_FR_type"/>
</dbReference>
<name>A0ABT0CQ77_9HYPH</name>
<evidence type="ECO:0000313" key="4">
    <source>
        <dbReference type="Proteomes" id="UP001201844"/>
    </source>
</evidence>
<dbReference type="InterPro" id="IPR039261">
    <property type="entry name" value="FNR_nucleotide-bd"/>
</dbReference>
<keyword evidence="4" id="KW-1185">Reference proteome</keyword>
<organism evidence="3 4">
    <name type="scientific">Shinella sedimenti</name>
    <dbReference type="NCBI Taxonomy" id="2919913"/>
    <lineage>
        <taxon>Bacteria</taxon>
        <taxon>Pseudomonadati</taxon>
        <taxon>Pseudomonadota</taxon>
        <taxon>Alphaproteobacteria</taxon>
        <taxon>Hyphomicrobiales</taxon>
        <taxon>Rhizobiaceae</taxon>
        <taxon>Shinella</taxon>
    </lineage>
</organism>
<comment type="similarity">
    <text evidence="1">Belongs to the SIP oxidoreductase family.</text>
</comment>
<dbReference type="CDD" id="cd06193">
    <property type="entry name" value="siderophore_interacting"/>
    <property type="match status" value="1"/>
</dbReference>
<keyword evidence="3" id="KW-0614">Plasmid</keyword>
<dbReference type="RefSeq" id="WP_241602609.1">
    <property type="nucleotide sequence ID" value="NZ_JAKVIN010000007.1"/>
</dbReference>
<dbReference type="InterPro" id="IPR017938">
    <property type="entry name" value="Riboflavin_synthase-like_b-brl"/>
</dbReference>
<geneLocation type="plasmid" evidence="3">
    <name>unnamed</name>
</geneLocation>
<dbReference type="PANTHER" id="PTHR30157">
    <property type="entry name" value="FERRIC REDUCTASE, NADPH-DEPENDENT"/>
    <property type="match status" value="1"/>
</dbReference>
<gene>
    <name evidence="3" type="ORF">MKI86_16400</name>
</gene>
<dbReference type="Gene3D" id="3.40.50.80">
    <property type="entry name" value="Nucleotide-binding domain of ferredoxin-NADP reductase (FNR) module"/>
    <property type="match status" value="1"/>
</dbReference>
<reference evidence="3 4" key="1">
    <citation type="submission" date="2022-02" db="EMBL/GenBank/DDBJ databases">
        <title>Shinella B3.7 sp. nov., isolated from Sediment (Zhairuo Island).</title>
        <authorList>
            <person name="Chen G."/>
        </authorList>
    </citation>
    <scope>NUCLEOTIDE SEQUENCE [LARGE SCALE GENOMIC DNA]</scope>
    <source>
        <strain evidence="3 4">B3.7</strain>
        <plasmid evidence="3">unnamed</plasmid>
    </source>
</reference>
<accession>A0ABT0CQ77</accession>
<dbReference type="Proteomes" id="UP001201844">
    <property type="component" value="Unassembled WGS sequence"/>
</dbReference>
<dbReference type="SUPFAM" id="SSF63380">
    <property type="entry name" value="Riboflavin synthase domain-like"/>
    <property type="match status" value="1"/>
</dbReference>